<evidence type="ECO:0000256" key="1">
    <source>
        <dbReference type="SAM" id="MobiDB-lite"/>
    </source>
</evidence>
<keyword evidence="2" id="KW-1133">Transmembrane helix</keyword>
<dbReference type="Proteomes" id="UP000654075">
    <property type="component" value="Unassembled WGS sequence"/>
</dbReference>
<comment type="caution">
    <text evidence="3">The sequence shown here is derived from an EMBL/GenBank/DDBJ whole genome shotgun (WGS) entry which is preliminary data.</text>
</comment>
<keyword evidence="2" id="KW-0812">Transmembrane</keyword>
<feature type="compositionally biased region" description="Polar residues" evidence="1">
    <location>
        <begin position="1"/>
        <end position="18"/>
    </location>
</feature>
<keyword evidence="4" id="KW-1185">Reference proteome</keyword>
<evidence type="ECO:0000313" key="3">
    <source>
        <dbReference type="EMBL" id="CAE8621697.1"/>
    </source>
</evidence>
<reference evidence="3" key="1">
    <citation type="submission" date="2021-02" db="EMBL/GenBank/DDBJ databases">
        <authorList>
            <person name="Dougan E. K."/>
            <person name="Rhodes N."/>
            <person name="Thang M."/>
            <person name="Chan C."/>
        </authorList>
    </citation>
    <scope>NUCLEOTIDE SEQUENCE</scope>
</reference>
<proteinExistence type="predicted"/>
<protein>
    <submittedName>
        <fullName evidence="3">Uncharacterized protein</fullName>
    </submittedName>
</protein>
<feature type="transmembrane region" description="Helical" evidence="2">
    <location>
        <begin position="34"/>
        <end position="52"/>
    </location>
</feature>
<sequence>MYGQNDATQAAYGSTTAPSKPAGSNKRLNLRTVFLSYLIPCVTFCTVSSLLTSRMRQTQPFLVNLALVLILVGVLPCCTLAANMTRKWYQGLLLEFPFWYVFMAMFTALAYGTGYWFAELNFYNNMAPYQAITSLASAYNVDPATTPSARYLDVGSISFVKGTTLDLKKSVGFKNHDVYCVAPIIHDTGSNKSLRSASFGSYDYWAVGLNCCSGDGFVCGQYANPKARSGMRLMREDQRAFYQLAVQEAEVTFGIRANNPLFFFWVEEPKQEEKALQVDTRFWWEIGILAFCAFQLLFTVAAVWAYSVFKP</sequence>
<dbReference type="AlphaFoldDB" id="A0A813G9Y0"/>
<evidence type="ECO:0000313" key="4">
    <source>
        <dbReference type="Proteomes" id="UP000654075"/>
    </source>
</evidence>
<keyword evidence="2" id="KW-0472">Membrane</keyword>
<accession>A0A813G9Y0</accession>
<feature type="transmembrane region" description="Helical" evidence="2">
    <location>
        <begin position="282"/>
        <end position="306"/>
    </location>
</feature>
<feature type="transmembrane region" description="Helical" evidence="2">
    <location>
        <begin position="61"/>
        <end position="84"/>
    </location>
</feature>
<feature type="region of interest" description="Disordered" evidence="1">
    <location>
        <begin position="1"/>
        <end position="23"/>
    </location>
</feature>
<evidence type="ECO:0000256" key="2">
    <source>
        <dbReference type="SAM" id="Phobius"/>
    </source>
</evidence>
<feature type="transmembrane region" description="Helical" evidence="2">
    <location>
        <begin position="96"/>
        <end position="118"/>
    </location>
</feature>
<dbReference type="EMBL" id="CAJNNV010027798">
    <property type="protein sequence ID" value="CAE8621697.1"/>
    <property type="molecule type" value="Genomic_DNA"/>
</dbReference>
<gene>
    <name evidence="3" type="ORF">PGLA1383_LOCUS39216</name>
</gene>
<organism evidence="3 4">
    <name type="scientific">Polarella glacialis</name>
    <name type="common">Dinoflagellate</name>
    <dbReference type="NCBI Taxonomy" id="89957"/>
    <lineage>
        <taxon>Eukaryota</taxon>
        <taxon>Sar</taxon>
        <taxon>Alveolata</taxon>
        <taxon>Dinophyceae</taxon>
        <taxon>Suessiales</taxon>
        <taxon>Suessiaceae</taxon>
        <taxon>Polarella</taxon>
    </lineage>
</organism>
<name>A0A813G9Y0_POLGL</name>